<protein>
    <submittedName>
        <fullName evidence="3">Uncharacterized protein</fullName>
    </submittedName>
</protein>
<dbReference type="EMBL" id="VNIB01000015">
    <property type="protein sequence ID" value="TYO96063.1"/>
    <property type="molecule type" value="Genomic_DNA"/>
</dbReference>
<sequence>MDSHLRHKISLLGGCWLAFFLLALRPLESFDTFWQLQSGKYIFQTGQFLYRDTFSLAADVFRLEHCWLHDLVLYLLHGLGGYALLVLFKAGMIAACGVLLLGQALRRQVPAEVTVPVLLLCLVASADSWLVRPQLWTFLFSVLYLGLLYAGRKLGWRAWIWLVPLMLLWANLHAACIFGFALLAAFGVGELWRCLRRETNWRQFGVFVSVALAVFGISFVNPYSWRIPLGQLAAHLDQTRVLTGEAASTLFGNMEWLPPTFAQVPLFYLVMVLWALLILLRLPRRQCDVAELVFFLGFAYMGFSQIRHTTLVALLAGFFLPPALWQVVRTWFADRLESPAIRRTLLVLSLVLLVGLPAMAALKGRLGLGLKAGNYPVAAADFLLEKKLPGNIYNAYDWGGYLMWRLFPDYLVFVDGRSDSREFFDSSTRIENGLPGWRRDLDRYGVNTIITRTCFYDSGGPQNLISNLVRQPGWTLVYRDEVAVIFVRDVPASEKVRRRFGLPSREAYRTMLAEARRLQQEGYPRPRAWLAIGRASYALGDKATALVAYRRYLQAAPQDREARMMVDLLGGGRP</sequence>
<proteinExistence type="predicted"/>
<dbReference type="AlphaFoldDB" id="A0A5D3WHB0"/>
<dbReference type="SUPFAM" id="SSF48452">
    <property type="entry name" value="TPR-like"/>
    <property type="match status" value="1"/>
</dbReference>
<keyword evidence="1" id="KW-0802">TPR repeat</keyword>
<dbReference type="InterPro" id="IPR011990">
    <property type="entry name" value="TPR-like_helical_dom_sf"/>
</dbReference>
<comment type="caution">
    <text evidence="3">The sequence shown here is derived from an EMBL/GenBank/DDBJ whole genome shotgun (WGS) entry which is preliminary data.</text>
</comment>
<feature type="transmembrane region" description="Helical" evidence="2">
    <location>
        <begin position="292"/>
        <end position="320"/>
    </location>
</feature>
<name>A0A5D3WHB0_9BACT</name>
<dbReference type="RefSeq" id="WP_148896878.1">
    <property type="nucleotide sequence ID" value="NZ_VNIB01000015.1"/>
</dbReference>
<gene>
    <name evidence="3" type="ORF">EDC39_1159</name>
</gene>
<evidence type="ECO:0000313" key="3">
    <source>
        <dbReference type="EMBL" id="TYO96063.1"/>
    </source>
</evidence>
<keyword evidence="2" id="KW-1133">Transmembrane helix</keyword>
<feature type="repeat" description="TPR" evidence="1">
    <location>
        <begin position="526"/>
        <end position="559"/>
    </location>
</feature>
<keyword evidence="2" id="KW-0472">Membrane</keyword>
<feature type="transmembrane region" description="Helical" evidence="2">
    <location>
        <begin position="159"/>
        <end position="192"/>
    </location>
</feature>
<dbReference type="OrthoDB" id="9786218at2"/>
<feature type="transmembrane region" description="Helical" evidence="2">
    <location>
        <begin position="79"/>
        <end position="101"/>
    </location>
</feature>
<feature type="transmembrane region" description="Helical" evidence="2">
    <location>
        <begin position="204"/>
        <end position="223"/>
    </location>
</feature>
<keyword evidence="2" id="KW-0812">Transmembrane</keyword>
<reference evidence="3 4" key="1">
    <citation type="submission" date="2019-07" db="EMBL/GenBank/DDBJ databases">
        <title>Genomic Encyclopedia of Type Strains, Phase IV (KMG-IV): sequencing the most valuable type-strain genomes for metagenomic binning, comparative biology and taxonomic classification.</title>
        <authorList>
            <person name="Goeker M."/>
        </authorList>
    </citation>
    <scope>NUCLEOTIDE SEQUENCE [LARGE SCALE GENOMIC DNA]</scope>
    <source>
        <strain evidence="3 4">SS015</strain>
    </source>
</reference>
<feature type="transmembrane region" description="Helical" evidence="2">
    <location>
        <begin position="260"/>
        <end position="280"/>
    </location>
</feature>
<accession>A0A5D3WHB0</accession>
<evidence type="ECO:0000313" key="4">
    <source>
        <dbReference type="Proteomes" id="UP000324159"/>
    </source>
</evidence>
<keyword evidence="4" id="KW-1185">Reference proteome</keyword>
<dbReference type="InterPro" id="IPR019734">
    <property type="entry name" value="TPR_rpt"/>
</dbReference>
<organism evidence="3 4">
    <name type="scientific">Geothermobacter ehrlichii</name>
    <dbReference type="NCBI Taxonomy" id="213224"/>
    <lineage>
        <taxon>Bacteria</taxon>
        <taxon>Pseudomonadati</taxon>
        <taxon>Thermodesulfobacteriota</taxon>
        <taxon>Desulfuromonadia</taxon>
        <taxon>Desulfuromonadales</taxon>
        <taxon>Geothermobacteraceae</taxon>
        <taxon>Geothermobacter</taxon>
    </lineage>
</organism>
<dbReference type="PROSITE" id="PS50005">
    <property type="entry name" value="TPR"/>
    <property type="match status" value="1"/>
</dbReference>
<evidence type="ECO:0000256" key="1">
    <source>
        <dbReference type="PROSITE-ProRule" id="PRU00339"/>
    </source>
</evidence>
<evidence type="ECO:0000256" key="2">
    <source>
        <dbReference type="SAM" id="Phobius"/>
    </source>
</evidence>
<feature type="transmembrane region" description="Helical" evidence="2">
    <location>
        <begin position="340"/>
        <end position="362"/>
    </location>
</feature>
<dbReference type="Proteomes" id="UP000324159">
    <property type="component" value="Unassembled WGS sequence"/>
</dbReference>
<dbReference type="Pfam" id="PF13428">
    <property type="entry name" value="TPR_14"/>
    <property type="match status" value="1"/>
</dbReference>